<evidence type="ECO:0000313" key="2">
    <source>
        <dbReference type="EMBL" id="QJA91530.1"/>
    </source>
</evidence>
<protein>
    <submittedName>
        <fullName evidence="1">Uncharacterized protein</fullName>
    </submittedName>
</protein>
<gene>
    <name evidence="1" type="ORF">MM415A03179_0005</name>
    <name evidence="2" type="ORF">MM415B03342_0005</name>
</gene>
<reference evidence="1" key="1">
    <citation type="submission" date="2020-03" db="EMBL/GenBank/DDBJ databases">
        <title>The deep terrestrial virosphere.</title>
        <authorList>
            <person name="Holmfeldt K."/>
            <person name="Nilsson E."/>
            <person name="Simone D."/>
            <person name="Lopez-Fernandez M."/>
            <person name="Wu X."/>
            <person name="de Brujin I."/>
            <person name="Lundin D."/>
            <person name="Andersson A."/>
            <person name="Bertilsson S."/>
            <person name="Dopson M."/>
        </authorList>
    </citation>
    <scope>NUCLEOTIDE SEQUENCE</scope>
    <source>
        <strain evidence="1">MM415A03179</strain>
        <strain evidence="2">MM415B03342</strain>
    </source>
</reference>
<dbReference type="AlphaFoldDB" id="A0A6M3JQP0"/>
<dbReference type="EMBL" id="MT142994">
    <property type="protein sequence ID" value="QJA91530.1"/>
    <property type="molecule type" value="Genomic_DNA"/>
</dbReference>
<proteinExistence type="predicted"/>
<name>A0A6M3JQP0_9ZZZZ</name>
<evidence type="ECO:0000313" key="1">
    <source>
        <dbReference type="EMBL" id="QJA71431.1"/>
    </source>
</evidence>
<accession>A0A6M3JQP0</accession>
<sequence>MLISKEESTELIKEALLDDIDSALDIDSSSIHSLIEEMRTHSQKASKYQRAAAIASHLVNNLSLELRVITAEIVDGIYRESERNGRPLAQTARGEIRKTKVPLDERYKSKVEELNEAKEAKDILQGYVYSFVERGRRIKEILNVIKSANYSPRIFGNNNEEDNRRLSTRLRDNENNIEY</sequence>
<organism evidence="1">
    <name type="scientific">viral metagenome</name>
    <dbReference type="NCBI Taxonomy" id="1070528"/>
    <lineage>
        <taxon>unclassified sequences</taxon>
        <taxon>metagenomes</taxon>
        <taxon>organismal metagenomes</taxon>
    </lineage>
</organism>
<dbReference type="EMBL" id="MT141873">
    <property type="protein sequence ID" value="QJA71431.1"/>
    <property type="molecule type" value="Genomic_DNA"/>
</dbReference>